<dbReference type="OrthoDB" id="9803781at2"/>
<feature type="chain" id="PRO_5009411250" description="Uncharacterized protein TP-0789 domain-containing protein" evidence="1">
    <location>
        <begin position="22"/>
        <end position="251"/>
    </location>
</feature>
<proteinExistence type="predicted"/>
<evidence type="ECO:0000313" key="3">
    <source>
        <dbReference type="EMBL" id="KRT55664.1"/>
    </source>
</evidence>
<dbReference type="InterPro" id="IPR033399">
    <property type="entry name" value="TP_0789-like"/>
</dbReference>
<dbReference type="RefSeq" id="WP_057956154.1">
    <property type="nucleotide sequence ID" value="NZ_KQ556910.1"/>
</dbReference>
<organism evidence="3 6">
    <name type="scientific">endosymbiont of Ridgeia piscesae</name>
    <dbReference type="NCBI Taxonomy" id="54398"/>
    <lineage>
        <taxon>Bacteria</taxon>
        <taxon>Pseudomonadati</taxon>
        <taxon>Pseudomonadota</taxon>
        <taxon>Gammaproteobacteria</taxon>
        <taxon>sulfur-oxidizing symbionts</taxon>
    </lineage>
</organism>
<sequence>MTYSRILLTALLLLLCWPLAAEQSDPEAIALLQKSEALMRSSGTIAQYKLEIIRPDWQRTMEFVSHDDYPNNRFRMEILSPRKTKGTVFLKIGDQLSMFLPKLRRQIAISPAMMHDAWMGSDFNNQDLLEANSLIDDYTHHITARQGEGKTALITITSLPKPNAKVSWSKLQQQIRGDGIPVSITYGCNDPTGGRQLKFEAVQKLGGRNIPTRMIMQPQDQPGRRTVITIKSASFNQPLDEALFAPQAKKK</sequence>
<dbReference type="Gene3D" id="2.50.20.10">
    <property type="entry name" value="Lipoprotein localisation LolA/LolB/LppX"/>
    <property type="match status" value="1"/>
</dbReference>
<accession>A0A0T5YYH3</accession>
<evidence type="ECO:0000313" key="4">
    <source>
        <dbReference type="EMBL" id="KRT59583.1"/>
    </source>
</evidence>
<dbReference type="AlphaFoldDB" id="A0A0T5YYH3"/>
<reference evidence="5 6" key="1">
    <citation type="submission" date="2015-11" db="EMBL/GenBank/DDBJ databases">
        <title>The genome of Candidatus Endoriftia persephone in Ridgeia piscesae and population structure of the North Eastern Pacific vestimentiferan symbionts.</title>
        <authorList>
            <person name="Perez M."/>
            <person name="Juniper K.S."/>
        </authorList>
    </citation>
    <scope>NUCLEOTIDE SEQUENCE [LARGE SCALE GENOMIC DNA]</scope>
    <source>
        <strain evidence="4">Ind10</strain>
        <strain evidence="3">Ind11</strain>
    </source>
</reference>
<keyword evidence="6" id="KW-1185">Reference proteome</keyword>
<keyword evidence="1" id="KW-0732">Signal</keyword>
<dbReference type="Proteomes" id="UP000051276">
    <property type="component" value="Unassembled WGS sequence"/>
</dbReference>
<evidence type="ECO:0000256" key="1">
    <source>
        <dbReference type="SAM" id="SignalP"/>
    </source>
</evidence>
<comment type="caution">
    <text evidence="3">The sequence shown here is derived from an EMBL/GenBank/DDBJ whole genome shotgun (WGS) entry which is preliminary data.</text>
</comment>
<dbReference type="CDD" id="cd16329">
    <property type="entry name" value="LolA_like"/>
    <property type="match status" value="1"/>
</dbReference>
<protein>
    <recommendedName>
        <fullName evidence="2">Uncharacterized protein TP-0789 domain-containing protein</fullName>
    </recommendedName>
</protein>
<dbReference type="Pfam" id="PF17131">
    <property type="entry name" value="LolA_like"/>
    <property type="match status" value="1"/>
</dbReference>
<dbReference type="EMBL" id="LDXT01000075">
    <property type="protein sequence ID" value="KRT55664.1"/>
    <property type="molecule type" value="Genomic_DNA"/>
</dbReference>
<feature type="domain" description="Uncharacterized protein TP-0789" evidence="2">
    <location>
        <begin position="72"/>
        <end position="247"/>
    </location>
</feature>
<name>A0A0T5YYH3_9GAMM</name>
<feature type="signal peptide" evidence="1">
    <location>
        <begin position="1"/>
        <end position="21"/>
    </location>
</feature>
<dbReference type="Proteomes" id="UP000051634">
    <property type="component" value="Unassembled WGS sequence"/>
</dbReference>
<dbReference type="EMBL" id="LMXI01000124">
    <property type="protein sequence ID" value="KRT59583.1"/>
    <property type="molecule type" value="Genomic_DNA"/>
</dbReference>
<evidence type="ECO:0000259" key="2">
    <source>
        <dbReference type="Pfam" id="PF17131"/>
    </source>
</evidence>
<gene>
    <name evidence="3" type="ORF">Ga0074115_12224</name>
    <name evidence="4" type="ORF">Ga0076813_15703</name>
</gene>
<dbReference type="STRING" id="54398.Ga0074115_12224"/>
<evidence type="ECO:0000313" key="6">
    <source>
        <dbReference type="Proteomes" id="UP000051634"/>
    </source>
</evidence>
<evidence type="ECO:0000313" key="5">
    <source>
        <dbReference type="Proteomes" id="UP000051276"/>
    </source>
</evidence>